<proteinExistence type="predicted"/>
<accession>A0A413S017</accession>
<evidence type="ECO:0000313" key="2">
    <source>
        <dbReference type="Proteomes" id="UP000284598"/>
    </source>
</evidence>
<protein>
    <submittedName>
        <fullName evidence="1">Uncharacterized protein</fullName>
    </submittedName>
</protein>
<dbReference type="EMBL" id="QSFO01000007">
    <property type="protein sequence ID" value="RHA54470.1"/>
    <property type="molecule type" value="Genomic_DNA"/>
</dbReference>
<comment type="caution">
    <text evidence="1">The sequence shown here is derived from an EMBL/GenBank/DDBJ whole genome shotgun (WGS) entry which is preliminary data.</text>
</comment>
<reference evidence="1 2" key="1">
    <citation type="submission" date="2018-08" db="EMBL/GenBank/DDBJ databases">
        <title>A genome reference for cultivated species of the human gut microbiota.</title>
        <authorList>
            <person name="Zou Y."/>
            <person name="Xue W."/>
            <person name="Luo G."/>
        </authorList>
    </citation>
    <scope>NUCLEOTIDE SEQUENCE [LARGE SCALE GENOMIC DNA]</scope>
    <source>
        <strain evidence="1 2">AM43-2</strain>
    </source>
</reference>
<sequence length="88" mass="10334">MIIVDKNKATMAGPDELIECEAMIFVEAVKRHFIKKHGENIGKEMFEMLLECSVMSDEEAEKRVRENKNKLSREENEMLNKFIHLMFS</sequence>
<organism evidence="1 2">
    <name type="scientific">Eubacterium ventriosum</name>
    <dbReference type="NCBI Taxonomy" id="39496"/>
    <lineage>
        <taxon>Bacteria</taxon>
        <taxon>Bacillati</taxon>
        <taxon>Bacillota</taxon>
        <taxon>Clostridia</taxon>
        <taxon>Eubacteriales</taxon>
        <taxon>Eubacteriaceae</taxon>
        <taxon>Eubacterium</taxon>
    </lineage>
</organism>
<evidence type="ECO:0000313" key="1">
    <source>
        <dbReference type="EMBL" id="RHA54470.1"/>
    </source>
</evidence>
<dbReference type="Proteomes" id="UP000284598">
    <property type="component" value="Unassembled WGS sequence"/>
</dbReference>
<dbReference type="RefSeq" id="WP_118025322.1">
    <property type="nucleotide sequence ID" value="NZ_CATZTO010000014.1"/>
</dbReference>
<dbReference type="AlphaFoldDB" id="A0A413S017"/>
<name>A0A413S017_9FIRM</name>
<gene>
    <name evidence="1" type="ORF">DW929_07245</name>
</gene>